<feature type="chain" id="PRO_5028817574" description="DUF5666 domain-containing protein" evidence="2">
    <location>
        <begin position="25"/>
        <end position="276"/>
    </location>
</feature>
<evidence type="ECO:0008006" key="5">
    <source>
        <dbReference type="Google" id="ProtNLM"/>
    </source>
</evidence>
<dbReference type="Proteomes" id="UP000515369">
    <property type="component" value="Chromosome"/>
</dbReference>
<keyword evidence="2" id="KW-0732">Signal</keyword>
<name>A0A7G5GPX8_9BACT</name>
<evidence type="ECO:0000313" key="4">
    <source>
        <dbReference type="Proteomes" id="UP000515369"/>
    </source>
</evidence>
<feature type="signal peptide" evidence="2">
    <location>
        <begin position="1"/>
        <end position="24"/>
    </location>
</feature>
<dbReference type="KEGG" id="sfol:H3H32_23470"/>
<feature type="region of interest" description="Disordered" evidence="1">
    <location>
        <begin position="24"/>
        <end position="85"/>
    </location>
</feature>
<gene>
    <name evidence="3" type="ORF">H3H32_23470</name>
</gene>
<protein>
    <recommendedName>
        <fullName evidence="5">DUF5666 domain-containing protein</fullName>
    </recommendedName>
</protein>
<organism evidence="3 4">
    <name type="scientific">Spirosoma foliorum</name>
    <dbReference type="NCBI Taxonomy" id="2710596"/>
    <lineage>
        <taxon>Bacteria</taxon>
        <taxon>Pseudomonadati</taxon>
        <taxon>Bacteroidota</taxon>
        <taxon>Cytophagia</taxon>
        <taxon>Cytophagales</taxon>
        <taxon>Cytophagaceae</taxon>
        <taxon>Spirosoma</taxon>
    </lineage>
</organism>
<reference evidence="3 4" key="1">
    <citation type="submission" date="2020-07" db="EMBL/GenBank/DDBJ databases">
        <title>Spirosoma foliorum sp. nov., isolated from the leaves on the Nejang mountain Korea, Republic of.</title>
        <authorList>
            <person name="Ho H."/>
            <person name="Lee Y.-J."/>
            <person name="Nurcahyanto D.-A."/>
            <person name="Kim S.-G."/>
        </authorList>
    </citation>
    <scope>NUCLEOTIDE SEQUENCE [LARGE SCALE GENOMIC DNA]</scope>
    <source>
        <strain evidence="3 4">PL0136</strain>
    </source>
</reference>
<proteinExistence type="predicted"/>
<dbReference type="RefSeq" id="WP_182458033.1">
    <property type="nucleotide sequence ID" value="NZ_CP059732.1"/>
</dbReference>
<dbReference type="AlphaFoldDB" id="A0A7G5GPX8"/>
<accession>A0A7G5GPX8</accession>
<evidence type="ECO:0000256" key="1">
    <source>
        <dbReference type="SAM" id="MobiDB-lite"/>
    </source>
</evidence>
<dbReference type="EMBL" id="CP059732">
    <property type="protein sequence ID" value="QMW00920.1"/>
    <property type="molecule type" value="Genomic_DNA"/>
</dbReference>
<sequence>METNAKLIALTLLTATLASPFAKAQQAADPGNPPADVAINAPRPDFPEHQQPDGPGPRHGKHRGGPGGPGNPRGPQGLQGFQGGHLQGLTSLTTVSGTVGQWIGNDDAILDGFTLNAGSGTATTVKFPPHLGQQVQKAIKTGSNVSVSGYSMNGPNGENVFRMNSLTAGKTTVFDTPPTRPATAPETPALATATGKIADYRLDRGGRVNGLVLDDKTIVSIPPHVAYQLTDLAKKGSTITVQGYPKSLREGQVQLEKMNILRASVLTINGQQYLVR</sequence>
<keyword evidence="4" id="KW-1185">Reference proteome</keyword>
<evidence type="ECO:0000313" key="3">
    <source>
        <dbReference type="EMBL" id="QMW00920.1"/>
    </source>
</evidence>
<evidence type="ECO:0000256" key="2">
    <source>
        <dbReference type="SAM" id="SignalP"/>
    </source>
</evidence>